<dbReference type="OrthoDB" id="61122at2"/>
<dbReference type="CDD" id="cd06261">
    <property type="entry name" value="TM_PBP2"/>
    <property type="match status" value="1"/>
</dbReference>
<protein>
    <submittedName>
        <fullName evidence="9">Carbohydrate ABC transporter membrane protein 2 (CUT1 family)</fullName>
    </submittedName>
</protein>
<feature type="transmembrane region" description="Helical" evidence="7">
    <location>
        <begin position="250"/>
        <end position="273"/>
    </location>
</feature>
<comment type="similarity">
    <text evidence="7">Belongs to the binding-protein-dependent transport system permease family.</text>
</comment>
<evidence type="ECO:0000259" key="8">
    <source>
        <dbReference type="PROSITE" id="PS50928"/>
    </source>
</evidence>
<dbReference type="EMBL" id="VFPA01000006">
    <property type="protein sequence ID" value="TQM02856.1"/>
    <property type="molecule type" value="Genomic_DNA"/>
</dbReference>
<keyword evidence="10" id="KW-1185">Reference proteome</keyword>
<sequence>MSTATADRRRAGVPWGTVFPTLVLLGAAGYFLLPVVWVAFSATKSTGELFTTPSFAFGGSLVDNVVELFRYEDGRFSLWLANSFLYSVAGAALSTLFSAGAGYALAVYRFPGKRVIMVGLVGGVLLPGITLTIPQYMLFAQLGITNTYWAVLIPASITPFGIYLAYVFGRASVPQEMVEAARVDGSGEWRTFRSIGLPLLVPGLVTIFLLQFIGAWNNFLLPYIMLDEPDLFPITVAMYLMLNRGGSEPVLYSLAVAGSAVAIVPVIAFVLILQRFWRLDLVSGSIK</sequence>
<evidence type="ECO:0000256" key="1">
    <source>
        <dbReference type="ARBA" id="ARBA00004651"/>
    </source>
</evidence>
<comment type="subcellular location">
    <subcellularLocation>
        <location evidence="1 7">Cell membrane</location>
        <topology evidence="1 7">Multi-pass membrane protein</topology>
    </subcellularLocation>
</comment>
<dbReference type="SUPFAM" id="SSF161098">
    <property type="entry name" value="MetI-like"/>
    <property type="match status" value="1"/>
</dbReference>
<proteinExistence type="inferred from homology"/>
<gene>
    <name evidence="9" type="ORF">FB558_7499</name>
</gene>
<keyword evidence="2 7" id="KW-0813">Transport</keyword>
<evidence type="ECO:0000313" key="10">
    <source>
        <dbReference type="Proteomes" id="UP000315677"/>
    </source>
</evidence>
<dbReference type="PROSITE" id="PS50928">
    <property type="entry name" value="ABC_TM1"/>
    <property type="match status" value="1"/>
</dbReference>
<evidence type="ECO:0000256" key="2">
    <source>
        <dbReference type="ARBA" id="ARBA00022448"/>
    </source>
</evidence>
<dbReference type="AlphaFoldDB" id="A0A543D0J0"/>
<evidence type="ECO:0000256" key="3">
    <source>
        <dbReference type="ARBA" id="ARBA00022475"/>
    </source>
</evidence>
<name>A0A543D0J0_9PSEU</name>
<comment type="caution">
    <text evidence="9">The sequence shown here is derived from an EMBL/GenBank/DDBJ whole genome shotgun (WGS) entry which is preliminary data.</text>
</comment>
<evidence type="ECO:0000256" key="4">
    <source>
        <dbReference type="ARBA" id="ARBA00022692"/>
    </source>
</evidence>
<dbReference type="GO" id="GO:0055085">
    <property type="term" value="P:transmembrane transport"/>
    <property type="evidence" value="ECO:0007669"/>
    <property type="project" value="InterPro"/>
</dbReference>
<dbReference type="Gene3D" id="1.10.3720.10">
    <property type="entry name" value="MetI-like"/>
    <property type="match status" value="1"/>
</dbReference>
<keyword evidence="4 7" id="KW-0812">Transmembrane</keyword>
<feature type="transmembrane region" description="Helical" evidence="7">
    <location>
        <begin position="115"/>
        <end position="136"/>
    </location>
</feature>
<reference evidence="9 10" key="1">
    <citation type="submission" date="2019-06" db="EMBL/GenBank/DDBJ databases">
        <title>Sequencing the genomes of 1000 actinobacteria strains.</title>
        <authorList>
            <person name="Klenk H.-P."/>
        </authorList>
    </citation>
    <scope>NUCLEOTIDE SEQUENCE [LARGE SCALE GENOMIC DNA]</scope>
    <source>
        <strain evidence="9 10">DSM 45301</strain>
    </source>
</reference>
<dbReference type="PANTHER" id="PTHR43744">
    <property type="entry name" value="ABC TRANSPORTER PERMEASE PROTEIN MG189-RELATED-RELATED"/>
    <property type="match status" value="1"/>
</dbReference>
<dbReference type="Proteomes" id="UP000315677">
    <property type="component" value="Unassembled WGS sequence"/>
</dbReference>
<feature type="transmembrane region" description="Helical" evidence="7">
    <location>
        <begin position="148"/>
        <end position="168"/>
    </location>
</feature>
<keyword evidence="3" id="KW-1003">Cell membrane</keyword>
<dbReference type="GO" id="GO:0005886">
    <property type="term" value="C:plasma membrane"/>
    <property type="evidence" value="ECO:0007669"/>
    <property type="project" value="UniProtKB-SubCell"/>
</dbReference>
<organism evidence="9 10">
    <name type="scientific">Pseudonocardia kunmingensis</name>
    <dbReference type="NCBI Taxonomy" id="630975"/>
    <lineage>
        <taxon>Bacteria</taxon>
        <taxon>Bacillati</taxon>
        <taxon>Actinomycetota</taxon>
        <taxon>Actinomycetes</taxon>
        <taxon>Pseudonocardiales</taxon>
        <taxon>Pseudonocardiaceae</taxon>
        <taxon>Pseudonocardia</taxon>
    </lineage>
</organism>
<dbReference type="PANTHER" id="PTHR43744:SF12">
    <property type="entry name" value="ABC TRANSPORTER PERMEASE PROTEIN MG189-RELATED"/>
    <property type="match status" value="1"/>
</dbReference>
<feature type="domain" description="ABC transmembrane type-1" evidence="8">
    <location>
        <begin position="80"/>
        <end position="273"/>
    </location>
</feature>
<evidence type="ECO:0000313" key="9">
    <source>
        <dbReference type="EMBL" id="TQM02856.1"/>
    </source>
</evidence>
<keyword evidence="6 7" id="KW-0472">Membrane</keyword>
<accession>A0A543D0J0</accession>
<dbReference type="InterPro" id="IPR000515">
    <property type="entry name" value="MetI-like"/>
</dbReference>
<keyword evidence="5 7" id="KW-1133">Transmembrane helix</keyword>
<feature type="transmembrane region" description="Helical" evidence="7">
    <location>
        <begin position="12"/>
        <end position="40"/>
    </location>
</feature>
<dbReference type="Pfam" id="PF00528">
    <property type="entry name" value="BPD_transp_1"/>
    <property type="match status" value="1"/>
</dbReference>
<evidence type="ECO:0000256" key="7">
    <source>
        <dbReference type="RuleBase" id="RU363032"/>
    </source>
</evidence>
<feature type="transmembrane region" description="Helical" evidence="7">
    <location>
        <begin position="84"/>
        <end position="108"/>
    </location>
</feature>
<evidence type="ECO:0000256" key="6">
    <source>
        <dbReference type="ARBA" id="ARBA00023136"/>
    </source>
</evidence>
<evidence type="ECO:0000256" key="5">
    <source>
        <dbReference type="ARBA" id="ARBA00022989"/>
    </source>
</evidence>
<dbReference type="RefSeq" id="WP_142062337.1">
    <property type="nucleotide sequence ID" value="NZ_VFPA01000006.1"/>
</dbReference>
<feature type="transmembrane region" description="Helical" evidence="7">
    <location>
        <begin position="195"/>
        <end position="216"/>
    </location>
</feature>
<dbReference type="InterPro" id="IPR035906">
    <property type="entry name" value="MetI-like_sf"/>
</dbReference>